<feature type="transmembrane region" description="Helical" evidence="1">
    <location>
        <begin position="110"/>
        <end position="132"/>
    </location>
</feature>
<reference evidence="3" key="1">
    <citation type="submission" date="2016-10" db="EMBL/GenBank/DDBJ databases">
        <authorList>
            <person name="Varghese N."/>
            <person name="Submissions S."/>
        </authorList>
    </citation>
    <scope>NUCLEOTIDE SEQUENCE [LARGE SCALE GENOMIC DNA]</scope>
    <source>
        <strain evidence="3">DSM 13327</strain>
    </source>
</reference>
<feature type="transmembrane region" description="Helical" evidence="1">
    <location>
        <begin position="6"/>
        <end position="30"/>
    </location>
</feature>
<keyword evidence="1" id="KW-1133">Transmembrane helix</keyword>
<dbReference type="STRING" id="1123291.SAMN04490355_10896"/>
<name>A0A1I4QAC1_9FIRM</name>
<proteinExistence type="predicted"/>
<feature type="transmembrane region" description="Helical" evidence="1">
    <location>
        <begin position="144"/>
        <end position="165"/>
    </location>
</feature>
<protein>
    <submittedName>
        <fullName evidence="2">Uncharacterized protein</fullName>
    </submittedName>
</protein>
<gene>
    <name evidence="2" type="ORF">SAMN04490355_10896</name>
</gene>
<dbReference type="Proteomes" id="UP000199520">
    <property type="component" value="Unassembled WGS sequence"/>
</dbReference>
<evidence type="ECO:0000313" key="3">
    <source>
        <dbReference type="Proteomes" id="UP000199520"/>
    </source>
</evidence>
<sequence>MIEINLTSLSVLLSSIYIWFLNSFLNLILAKRIGDSKKLAFFIPFYGYFRFGTLIGIHPIWIIIALASSGAAPFLFWSFLPYKHIIVLAAILADAIIVGLSAFKLSKSKWGYIGASLLLGLTSEILLAPFIASLLVSSQLPSSFFHYILPLLSTFVQIPKIVLVLSTSKPKKVNEFDKVSI</sequence>
<dbReference type="AlphaFoldDB" id="A0A1I4QAC1"/>
<keyword evidence="3" id="KW-1185">Reference proteome</keyword>
<feature type="transmembrane region" description="Helical" evidence="1">
    <location>
        <begin position="85"/>
        <end position="103"/>
    </location>
</feature>
<keyword evidence="1" id="KW-0472">Membrane</keyword>
<feature type="transmembrane region" description="Helical" evidence="1">
    <location>
        <begin position="51"/>
        <end position="79"/>
    </location>
</feature>
<keyword evidence="1" id="KW-0812">Transmembrane</keyword>
<evidence type="ECO:0000256" key="1">
    <source>
        <dbReference type="SAM" id="Phobius"/>
    </source>
</evidence>
<organism evidence="2 3">
    <name type="scientific">Pelosinus propionicus DSM 13327</name>
    <dbReference type="NCBI Taxonomy" id="1123291"/>
    <lineage>
        <taxon>Bacteria</taxon>
        <taxon>Bacillati</taxon>
        <taxon>Bacillota</taxon>
        <taxon>Negativicutes</taxon>
        <taxon>Selenomonadales</taxon>
        <taxon>Sporomusaceae</taxon>
        <taxon>Pelosinus</taxon>
    </lineage>
</organism>
<accession>A0A1I4QAC1</accession>
<evidence type="ECO:0000313" key="2">
    <source>
        <dbReference type="EMBL" id="SFM36550.1"/>
    </source>
</evidence>
<dbReference type="RefSeq" id="WP_090944474.1">
    <property type="nucleotide sequence ID" value="NZ_FOTS01000089.1"/>
</dbReference>
<dbReference type="EMBL" id="FOTS01000089">
    <property type="protein sequence ID" value="SFM36550.1"/>
    <property type="molecule type" value="Genomic_DNA"/>
</dbReference>